<dbReference type="FunFam" id="1.10.510.10:FF:001019">
    <property type="entry name" value="G-type lectin S-receptor-like serine/threonine-protein kinase B120"/>
    <property type="match status" value="1"/>
</dbReference>
<keyword evidence="5" id="KW-0675">Receptor</keyword>
<dbReference type="PROSITE" id="PS50927">
    <property type="entry name" value="BULB_LECTIN"/>
    <property type="match status" value="1"/>
</dbReference>
<dbReference type="Pfam" id="PF08276">
    <property type="entry name" value="PAN_2"/>
    <property type="match status" value="1"/>
</dbReference>
<gene>
    <name evidence="12" type="primary">ga16552</name>
    <name evidence="12" type="ORF">PR202_ga16552</name>
</gene>
<evidence type="ECO:0000256" key="5">
    <source>
        <dbReference type="ARBA" id="ARBA00023170"/>
    </source>
</evidence>
<dbReference type="InterPro" id="IPR000719">
    <property type="entry name" value="Prot_kinase_dom"/>
</dbReference>
<proteinExistence type="predicted"/>
<comment type="catalytic activity">
    <reaction evidence="7">
        <text>L-seryl-[protein] + ATP = O-phospho-L-seryl-[protein] + ADP + H(+)</text>
        <dbReference type="Rhea" id="RHEA:17989"/>
        <dbReference type="Rhea" id="RHEA-COMP:9863"/>
        <dbReference type="Rhea" id="RHEA-COMP:11604"/>
        <dbReference type="ChEBI" id="CHEBI:15378"/>
        <dbReference type="ChEBI" id="CHEBI:29999"/>
        <dbReference type="ChEBI" id="CHEBI:30616"/>
        <dbReference type="ChEBI" id="CHEBI:83421"/>
        <dbReference type="ChEBI" id="CHEBI:456216"/>
        <dbReference type="EC" id="2.7.11.1"/>
    </reaction>
</comment>
<dbReference type="Proteomes" id="UP001054889">
    <property type="component" value="Unassembled WGS sequence"/>
</dbReference>
<name>A0AAV5CNK3_ELECO</name>
<dbReference type="SUPFAM" id="SSF51110">
    <property type="entry name" value="alpha-D-mannose-specific plant lectins"/>
    <property type="match status" value="1"/>
</dbReference>
<dbReference type="EMBL" id="BQKI01000007">
    <property type="protein sequence ID" value="GJM99454.1"/>
    <property type="molecule type" value="Genomic_DNA"/>
</dbReference>
<feature type="domain" description="Protein kinase" evidence="9">
    <location>
        <begin position="437"/>
        <end position="616"/>
    </location>
</feature>
<dbReference type="CDD" id="cd00028">
    <property type="entry name" value="B_lectin"/>
    <property type="match status" value="1"/>
</dbReference>
<dbReference type="CDD" id="cd01098">
    <property type="entry name" value="PAN_AP_plant"/>
    <property type="match status" value="1"/>
</dbReference>
<evidence type="ECO:0000256" key="1">
    <source>
        <dbReference type="ARBA" id="ARBA00004479"/>
    </source>
</evidence>
<comment type="subcellular location">
    <subcellularLocation>
        <location evidence="1">Membrane</location>
        <topology evidence="1">Single-pass type I membrane protein</topology>
    </subcellularLocation>
</comment>
<dbReference type="PROSITE" id="PS00108">
    <property type="entry name" value="PROTEIN_KINASE_ST"/>
    <property type="match status" value="1"/>
</dbReference>
<dbReference type="GO" id="GO:0005524">
    <property type="term" value="F:ATP binding"/>
    <property type="evidence" value="ECO:0007669"/>
    <property type="project" value="InterPro"/>
</dbReference>
<dbReference type="Pfam" id="PF00954">
    <property type="entry name" value="S_locus_glycop"/>
    <property type="match status" value="1"/>
</dbReference>
<dbReference type="SMART" id="SM00220">
    <property type="entry name" value="S_TKc"/>
    <property type="match status" value="1"/>
</dbReference>
<evidence type="ECO:0000256" key="2">
    <source>
        <dbReference type="ARBA" id="ARBA00012513"/>
    </source>
</evidence>
<dbReference type="Pfam" id="PF01453">
    <property type="entry name" value="B_lectin"/>
    <property type="match status" value="1"/>
</dbReference>
<evidence type="ECO:0000259" key="9">
    <source>
        <dbReference type="PROSITE" id="PS50011"/>
    </source>
</evidence>
<feature type="domain" description="Bulb-type lectin" evidence="10">
    <location>
        <begin position="25"/>
        <end position="161"/>
    </location>
</feature>
<dbReference type="InterPro" id="IPR003609">
    <property type="entry name" value="Pan_app"/>
</dbReference>
<evidence type="ECO:0000256" key="3">
    <source>
        <dbReference type="ARBA" id="ARBA00022729"/>
    </source>
</evidence>
<keyword evidence="4" id="KW-1015">Disulfide bond</keyword>
<dbReference type="InterPro" id="IPR000858">
    <property type="entry name" value="S_locus_glycoprot_dom"/>
</dbReference>
<comment type="caution">
    <text evidence="12">The sequence shown here is derived from an EMBL/GenBank/DDBJ whole genome shotgun (WGS) entry which is preliminary data.</text>
</comment>
<dbReference type="AlphaFoldDB" id="A0AAV5CNK3"/>
<evidence type="ECO:0000259" key="10">
    <source>
        <dbReference type="PROSITE" id="PS50927"/>
    </source>
</evidence>
<dbReference type="Pfam" id="PF00069">
    <property type="entry name" value="Pkinase"/>
    <property type="match status" value="1"/>
</dbReference>
<dbReference type="InterPro" id="IPR008271">
    <property type="entry name" value="Ser/Thr_kinase_AS"/>
</dbReference>
<dbReference type="PROSITE" id="PS50011">
    <property type="entry name" value="PROTEIN_KINASE_DOM"/>
    <property type="match status" value="1"/>
</dbReference>
<sequence length="616" mass="67455">MMNRQGSISIGVLLFLLSWRMCASDDRLVLGKALSPGTTLVSDGGAFTMGFFSPSDSNNSSLYLGIWYSSLPKLTVVWVADQSSPITDHPSSSLASTLSLNNDSNLVLSDATGRVLWTTNITVGAPASPSSVLSSSVAVLLNTGNLVIRSREGTTLWQSFDHPGNAFLPGMKLGMNYRTHSGARIVSWKSASDPLLGSFAFGADPARPLQMIIWNGSRVYWRSSPWTGYMVDSNYQKGGGESAIYTAVVNTDEEIYASFTLSDGAPPMQYLMSYSGDVELQSWSNDSSKWVTFAKYPPRECSTFNYCGAFGYCDSSSTDAASSTCRCIEGFEPTSGAEWSNGNFSQGCRRKEPVRCADGFVGLPGMKMPDGYTFVPNRSFEECATGCIRDCSCVAYAYANLSSSAKKDSTRCLVWSGELIDMEKVAGSWGDFGETLYLRLAGAGRGPKTSAVKYALPTHMRHSTAILQGLFGCKELAVKRLSIGSKQGIVEFRNEVLLIAKLQHRNLVRLVGCCMERDEKLLMYEYLPNKSLDATLFNNTRKSVLDWTLRFKIVKGISRGLLYLHQDSRLTIIHRDLKASNILLDSEMNPKISDFGMARIFGDNQEQANTKQVVGT</sequence>
<dbReference type="EC" id="2.7.11.1" evidence="2"/>
<dbReference type="GO" id="GO:0051707">
    <property type="term" value="P:response to other organism"/>
    <property type="evidence" value="ECO:0007669"/>
    <property type="project" value="UniProtKB-ARBA"/>
</dbReference>
<organism evidence="12 13">
    <name type="scientific">Eleusine coracana subsp. coracana</name>
    <dbReference type="NCBI Taxonomy" id="191504"/>
    <lineage>
        <taxon>Eukaryota</taxon>
        <taxon>Viridiplantae</taxon>
        <taxon>Streptophyta</taxon>
        <taxon>Embryophyta</taxon>
        <taxon>Tracheophyta</taxon>
        <taxon>Spermatophyta</taxon>
        <taxon>Magnoliopsida</taxon>
        <taxon>Liliopsida</taxon>
        <taxon>Poales</taxon>
        <taxon>Poaceae</taxon>
        <taxon>PACMAD clade</taxon>
        <taxon>Chloridoideae</taxon>
        <taxon>Cynodonteae</taxon>
        <taxon>Eleusininae</taxon>
        <taxon>Eleusine</taxon>
    </lineage>
</organism>
<dbReference type="PANTHER" id="PTHR32444:SF106">
    <property type="entry name" value="OS09G0111950 PROTEIN"/>
    <property type="match status" value="1"/>
</dbReference>
<evidence type="ECO:0000313" key="12">
    <source>
        <dbReference type="EMBL" id="GJM99454.1"/>
    </source>
</evidence>
<feature type="signal peptide" evidence="8">
    <location>
        <begin position="1"/>
        <end position="24"/>
    </location>
</feature>
<evidence type="ECO:0000313" key="13">
    <source>
        <dbReference type="Proteomes" id="UP001054889"/>
    </source>
</evidence>
<evidence type="ECO:0000256" key="7">
    <source>
        <dbReference type="ARBA" id="ARBA00048679"/>
    </source>
</evidence>
<evidence type="ECO:0000259" key="11">
    <source>
        <dbReference type="PROSITE" id="PS50948"/>
    </source>
</evidence>
<protein>
    <recommendedName>
        <fullName evidence="2">non-specific serine/threonine protein kinase</fullName>
        <ecNumber evidence="2">2.7.11.1</ecNumber>
    </recommendedName>
</protein>
<dbReference type="PROSITE" id="PS50948">
    <property type="entry name" value="PAN"/>
    <property type="match status" value="1"/>
</dbReference>
<dbReference type="Gene3D" id="2.90.10.10">
    <property type="entry name" value="Bulb-type lectin domain"/>
    <property type="match status" value="1"/>
</dbReference>
<reference evidence="12" key="1">
    <citation type="journal article" date="2018" name="DNA Res.">
        <title>Multiple hybrid de novo genome assembly of finger millet, an orphan allotetraploid crop.</title>
        <authorList>
            <person name="Hatakeyama M."/>
            <person name="Aluri S."/>
            <person name="Balachadran M.T."/>
            <person name="Sivarajan S.R."/>
            <person name="Patrignani A."/>
            <person name="Gruter S."/>
            <person name="Poveda L."/>
            <person name="Shimizu-Inatsugi R."/>
            <person name="Baeten J."/>
            <person name="Francoijs K.J."/>
            <person name="Nataraja K.N."/>
            <person name="Reddy Y.A.N."/>
            <person name="Phadnis S."/>
            <person name="Ravikumar R.L."/>
            <person name="Schlapbach R."/>
            <person name="Sreeman S.M."/>
            <person name="Shimizu K.K."/>
        </authorList>
    </citation>
    <scope>NUCLEOTIDE SEQUENCE</scope>
</reference>
<dbReference type="InterPro" id="IPR001480">
    <property type="entry name" value="Bulb-type_lectin_dom"/>
</dbReference>
<dbReference type="GO" id="GO:0016020">
    <property type="term" value="C:membrane"/>
    <property type="evidence" value="ECO:0007669"/>
    <property type="project" value="UniProtKB-SubCell"/>
</dbReference>
<dbReference type="InterPro" id="IPR036426">
    <property type="entry name" value="Bulb-type_lectin_dom_sf"/>
</dbReference>
<accession>A0AAV5CNK3</accession>
<feature type="domain" description="Apple" evidence="11">
    <location>
        <begin position="356"/>
        <end position="441"/>
    </location>
</feature>
<evidence type="ECO:0000256" key="4">
    <source>
        <dbReference type="ARBA" id="ARBA00023157"/>
    </source>
</evidence>
<dbReference type="Gene3D" id="3.30.200.20">
    <property type="entry name" value="Phosphorylase Kinase, domain 1"/>
    <property type="match status" value="1"/>
</dbReference>
<feature type="chain" id="PRO_5043484202" description="non-specific serine/threonine protein kinase" evidence="8">
    <location>
        <begin position="25"/>
        <end position="616"/>
    </location>
</feature>
<dbReference type="GO" id="GO:0004674">
    <property type="term" value="F:protein serine/threonine kinase activity"/>
    <property type="evidence" value="ECO:0007669"/>
    <property type="project" value="UniProtKB-EC"/>
</dbReference>
<evidence type="ECO:0000256" key="6">
    <source>
        <dbReference type="ARBA" id="ARBA00047899"/>
    </source>
</evidence>
<dbReference type="PANTHER" id="PTHR32444">
    <property type="entry name" value="BULB-TYPE LECTIN DOMAIN-CONTAINING PROTEIN"/>
    <property type="match status" value="1"/>
</dbReference>
<evidence type="ECO:0000256" key="8">
    <source>
        <dbReference type="SAM" id="SignalP"/>
    </source>
</evidence>
<dbReference type="InterPro" id="IPR011009">
    <property type="entry name" value="Kinase-like_dom_sf"/>
</dbReference>
<comment type="catalytic activity">
    <reaction evidence="6">
        <text>L-threonyl-[protein] + ATP = O-phospho-L-threonyl-[protein] + ADP + H(+)</text>
        <dbReference type="Rhea" id="RHEA:46608"/>
        <dbReference type="Rhea" id="RHEA-COMP:11060"/>
        <dbReference type="Rhea" id="RHEA-COMP:11605"/>
        <dbReference type="ChEBI" id="CHEBI:15378"/>
        <dbReference type="ChEBI" id="CHEBI:30013"/>
        <dbReference type="ChEBI" id="CHEBI:30616"/>
        <dbReference type="ChEBI" id="CHEBI:61977"/>
        <dbReference type="ChEBI" id="CHEBI:456216"/>
        <dbReference type="EC" id="2.7.11.1"/>
    </reaction>
</comment>
<dbReference type="SMART" id="SM00108">
    <property type="entry name" value="B_lectin"/>
    <property type="match status" value="1"/>
</dbReference>
<keyword evidence="3 8" id="KW-0732">Signal</keyword>
<reference evidence="12" key="2">
    <citation type="submission" date="2021-12" db="EMBL/GenBank/DDBJ databases">
        <title>Resequencing data analysis of finger millet.</title>
        <authorList>
            <person name="Hatakeyama M."/>
            <person name="Aluri S."/>
            <person name="Balachadran M.T."/>
            <person name="Sivarajan S.R."/>
            <person name="Poveda L."/>
            <person name="Shimizu-Inatsugi R."/>
            <person name="Schlapbach R."/>
            <person name="Sreeman S.M."/>
            <person name="Shimizu K.K."/>
        </authorList>
    </citation>
    <scope>NUCLEOTIDE SEQUENCE</scope>
</reference>
<dbReference type="SUPFAM" id="SSF56112">
    <property type="entry name" value="Protein kinase-like (PK-like)"/>
    <property type="match status" value="1"/>
</dbReference>
<keyword evidence="13" id="KW-1185">Reference proteome</keyword>
<dbReference type="Gene3D" id="1.10.510.10">
    <property type="entry name" value="Transferase(Phosphotransferase) domain 1"/>
    <property type="match status" value="1"/>
</dbReference>
<dbReference type="GO" id="GO:0048544">
    <property type="term" value="P:recognition of pollen"/>
    <property type="evidence" value="ECO:0007669"/>
    <property type="project" value="InterPro"/>
</dbReference>
<dbReference type="SMART" id="SM00473">
    <property type="entry name" value="PAN_AP"/>
    <property type="match status" value="1"/>
</dbReference>